<proteinExistence type="predicted"/>
<organism evidence="3 4">
    <name type="scientific">Candidatus Falkowbacteria bacterium RIFOXYC2_FULL_36_12</name>
    <dbReference type="NCBI Taxonomy" id="1798002"/>
    <lineage>
        <taxon>Bacteria</taxon>
        <taxon>Candidatus Falkowiibacteriota</taxon>
    </lineage>
</organism>
<keyword evidence="1" id="KW-0472">Membrane</keyword>
<evidence type="ECO:0000313" key="4">
    <source>
        <dbReference type="Proteomes" id="UP000179001"/>
    </source>
</evidence>
<accession>A0A1F5T3E5</accession>
<reference evidence="3 4" key="1">
    <citation type="journal article" date="2016" name="Nat. Commun.">
        <title>Thousands of microbial genomes shed light on interconnected biogeochemical processes in an aquifer system.</title>
        <authorList>
            <person name="Anantharaman K."/>
            <person name="Brown C.T."/>
            <person name="Hug L.A."/>
            <person name="Sharon I."/>
            <person name="Castelle C.J."/>
            <person name="Probst A.J."/>
            <person name="Thomas B.C."/>
            <person name="Singh A."/>
            <person name="Wilkins M.J."/>
            <person name="Karaoz U."/>
            <person name="Brodie E.L."/>
            <person name="Williams K.H."/>
            <person name="Hubbard S.S."/>
            <person name="Banfield J.F."/>
        </authorList>
    </citation>
    <scope>NUCLEOTIDE SEQUENCE [LARGE SCALE GENOMIC DNA]</scope>
</reference>
<dbReference type="EMBL" id="MFGJ01000001">
    <property type="protein sequence ID" value="OGF33484.1"/>
    <property type="molecule type" value="Genomic_DNA"/>
</dbReference>
<feature type="transmembrane region" description="Helical" evidence="1">
    <location>
        <begin position="55"/>
        <end position="77"/>
    </location>
</feature>
<feature type="transmembrane region" description="Helical" evidence="1">
    <location>
        <begin position="25"/>
        <end position="43"/>
    </location>
</feature>
<dbReference type="AlphaFoldDB" id="A0A1F5T3E5"/>
<protein>
    <recommendedName>
        <fullName evidence="2">DUF5698 domain-containing protein</fullName>
    </recommendedName>
</protein>
<sequence length="87" mass="10014">MLFLIGILEMAIISAWTKTVSEEKILLSGIITFGNIFVWYYVLQTLLNDLSNWQLIFWYALGCTTGTMLVTSIFNYLKKKQVANKNL</sequence>
<feature type="domain" description="DUF5698" evidence="2">
    <location>
        <begin position="21"/>
        <end position="68"/>
    </location>
</feature>
<evidence type="ECO:0000313" key="3">
    <source>
        <dbReference type="EMBL" id="OGF33484.1"/>
    </source>
</evidence>
<name>A0A1F5T3E5_9BACT</name>
<dbReference type="Proteomes" id="UP000179001">
    <property type="component" value="Unassembled WGS sequence"/>
</dbReference>
<comment type="caution">
    <text evidence="3">The sequence shown here is derived from an EMBL/GenBank/DDBJ whole genome shotgun (WGS) entry which is preliminary data.</text>
</comment>
<evidence type="ECO:0000259" key="2">
    <source>
        <dbReference type="Pfam" id="PF18955"/>
    </source>
</evidence>
<keyword evidence="1" id="KW-1133">Transmembrane helix</keyword>
<dbReference type="InterPro" id="IPR044035">
    <property type="entry name" value="DUF5698"/>
</dbReference>
<keyword evidence="1" id="KW-0812">Transmembrane</keyword>
<evidence type="ECO:0000256" key="1">
    <source>
        <dbReference type="SAM" id="Phobius"/>
    </source>
</evidence>
<dbReference type="Pfam" id="PF18955">
    <property type="entry name" value="DUF5698"/>
    <property type="match status" value="1"/>
</dbReference>
<gene>
    <name evidence="3" type="ORF">A2478_02215</name>
</gene>